<evidence type="ECO:0000256" key="1">
    <source>
        <dbReference type="SAM" id="MobiDB-lite"/>
    </source>
</evidence>
<dbReference type="EMBL" id="CAKXAJ010026306">
    <property type="protein sequence ID" value="CAH2266421.1"/>
    <property type="molecule type" value="Genomic_DNA"/>
</dbReference>
<dbReference type="AlphaFoldDB" id="A0A8S4SH46"/>
<reference evidence="2" key="1">
    <citation type="submission" date="2022-03" db="EMBL/GenBank/DDBJ databases">
        <authorList>
            <person name="Lindestad O."/>
        </authorList>
    </citation>
    <scope>NUCLEOTIDE SEQUENCE</scope>
</reference>
<proteinExistence type="predicted"/>
<evidence type="ECO:0000313" key="2">
    <source>
        <dbReference type="EMBL" id="CAH2266421.1"/>
    </source>
</evidence>
<feature type="region of interest" description="Disordered" evidence="1">
    <location>
        <begin position="1"/>
        <end position="27"/>
    </location>
</feature>
<sequence length="70" mass="8009">MVEFADNIKWSKGEKERESNAGPPIQIHSTHRCANEVVDRDRRLKYGCFEVGWKLLSSLGASSLNVYRDL</sequence>
<dbReference type="Proteomes" id="UP000838756">
    <property type="component" value="Unassembled WGS sequence"/>
</dbReference>
<name>A0A8S4SH46_9NEOP</name>
<feature type="compositionally biased region" description="Basic and acidic residues" evidence="1">
    <location>
        <begin position="9"/>
        <end position="19"/>
    </location>
</feature>
<accession>A0A8S4SH46</accession>
<protein>
    <submittedName>
        <fullName evidence="2">Jg1017 protein</fullName>
    </submittedName>
</protein>
<gene>
    <name evidence="2" type="primary">jg1017</name>
    <name evidence="2" type="ORF">PAEG_LOCUS25273</name>
</gene>
<comment type="caution">
    <text evidence="2">The sequence shown here is derived from an EMBL/GenBank/DDBJ whole genome shotgun (WGS) entry which is preliminary data.</text>
</comment>
<evidence type="ECO:0000313" key="3">
    <source>
        <dbReference type="Proteomes" id="UP000838756"/>
    </source>
</evidence>
<organism evidence="2 3">
    <name type="scientific">Pararge aegeria aegeria</name>
    <dbReference type="NCBI Taxonomy" id="348720"/>
    <lineage>
        <taxon>Eukaryota</taxon>
        <taxon>Metazoa</taxon>
        <taxon>Ecdysozoa</taxon>
        <taxon>Arthropoda</taxon>
        <taxon>Hexapoda</taxon>
        <taxon>Insecta</taxon>
        <taxon>Pterygota</taxon>
        <taxon>Neoptera</taxon>
        <taxon>Endopterygota</taxon>
        <taxon>Lepidoptera</taxon>
        <taxon>Glossata</taxon>
        <taxon>Ditrysia</taxon>
        <taxon>Papilionoidea</taxon>
        <taxon>Nymphalidae</taxon>
        <taxon>Satyrinae</taxon>
        <taxon>Satyrini</taxon>
        <taxon>Parargina</taxon>
        <taxon>Pararge</taxon>
    </lineage>
</organism>
<keyword evidence="3" id="KW-1185">Reference proteome</keyword>